<dbReference type="GO" id="GO:0005524">
    <property type="term" value="F:ATP binding"/>
    <property type="evidence" value="ECO:0007669"/>
    <property type="project" value="UniProtKB-KW"/>
</dbReference>
<dbReference type="Pfam" id="PF08264">
    <property type="entry name" value="Anticodon_1"/>
    <property type="match status" value="1"/>
</dbReference>
<feature type="chain" id="PRO_5036075997" evidence="8">
    <location>
        <begin position="16"/>
        <end position="1243"/>
    </location>
</feature>
<dbReference type="PANTHER" id="PTHR42765:SF2">
    <property type="entry name" value="TYROSINE--TRNA LIGASE"/>
    <property type="match status" value="1"/>
</dbReference>
<dbReference type="Gene3D" id="3.40.50.620">
    <property type="entry name" value="HUPs"/>
    <property type="match status" value="2"/>
</dbReference>
<dbReference type="CDD" id="cd07960">
    <property type="entry name" value="Anticodon_Ia_Ile_BEm"/>
    <property type="match status" value="1"/>
</dbReference>
<evidence type="ECO:0000313" key="11">
    <source>
        <dbReference type="EMBL" id="SVP90912.1"/>
    </source>
</evidence>
<dbReference type="Gene3D" id="3.90.740.10">
    <property type="entry name" value="Valyl/Leucyl/Isoleucyl-tRNA synthetase, editing domain"/>
    <property type="match status" value="1"/>
</dbReference>
<feature type="domain" description="Methionyl/Valyl/Leucyl/Isoleucyl-tRNA synthetase anticodon-binding" evidence="10">
    <location>
        <begin position="1014"/>
        <end position="1144"/>
    </location>
</feature>
<dbReference type="PANTHER" id="PTHR42765">
    <property type="entry name" value="SOLEUCYL-TRNA SYNTHETASE"/>
    <property type="match status" value="1"/>
</dbReference>
<evidence type="ECO:0000259" key="9">
    <source>
        <dbReference type="Pfam" id="PF00133"/>
    </source>
</evidence>
<keyword evidence="4 7" id="KW-0067">ATP-binding</keyword>
<dbReference type="InterPro" id="IPR050081">
    <property type="entry name" value="Ile-tRNA_ligase"/>
</dbReference>
<feature type="domain" description="Aminoacyl-tRNA synthetase class Ia" evidence="9">
    <location>
        <begin position="270"/>
        <end position="820"/>
    </location>
</feature>
<dbReference type="SUPFAM" id="SSF47323">
    <property type="entry name" value="Anticodon-binding domain of a subclass of class I aminoacyl-tRNA synthetases"/>
    <property type="match status" value="1"/>
</dbReference>
<dbReference type="VEuPathDB" id="PiroplasmaDB:TA13750"/>
<evidence type="ECO:0000256" key="4">
    <source>
        <dbReference type="ARBA" id="ARBA00022840"/>
    </source>
</evidence>
<evidence type="ECO:0000256" key="6">
    <source>
        <dbReference type="ARBA" id="ARBA00023146"/>
    </source>
</evidence>
<dbReference type="InterPro" id="IPR013155">
    <property type="entry name" value="M/V/L/I-tRNA-synth_anticd-bd"/>
</dbReference>
<dbReference type="Gene3D" id="1.10.730.20">
    <property type="match status" value="1"/>
</dbReference>
<evidence type="ECO:0000256" key="7">
    <source>
        <dbReference type="RuleBase" id="RU363035"/>
    </source>
</evidence>
<dbReference type="GO" id="GO:0000049">
    <property type="term" value="F:tRNA binding"/>
    <property type="evidence" value="ECO:0007669"/>
    <property type="project" value="InterPro"/>
</dbReference>
<organism evidence="11">
    <name type="scientific">Theileria annulata</name>
    <dbReference type="NCBI Taxonomy" id="5874"/>
    <lineage>
        <taxon>Eukaryota</taxon>
        <taxon>Sar</taxon>
        <taxon>Alveolata</taxon>
        <taxon>Apicomplexa</taxon>
        <taxon>Aconoidasida</taxon>
        <taxon>Piroplasmida</taxon>
        <taxon>Theileriidae</taxon>
        <taxon>Theileria</taxon>
    </lineage>
</organism>
<dbReference type="PROSITE" id="PS00178">
    <property type="entry name" value="AA_TRNA_LIGASE_I"/>
    <property type="match status" value="1"/>
</dbReference>
<dbReference type="InterPro" id="IPR033708">
    <property type="entry name" value="Anticodon_Ile_BEm"/>
</dbReference>
<dbReference type="EMBL" id="UIVT01000002">
    <property type="protein sequence ID" value="SVP90912.1"/>
    <property type="molecule type" value="Genomic_DNA"/>
</dbReference>
<dbReference type="AlphaFoldDB" id="A0A3B0MN73"/>
<dbReference type="Pfam" id="PF00133">
    <property type="entry name" value="tRNA-synt_1"/>
    <property type="match status" value="2"/>
</dbReference>
<comment type="similarity">
    <text evidence="1 7">Belongs to the class-I aminoacyl-tRNA synthetase family.</text>
</comment>
<keyword evidence="8" id="KW-0732">Signal</keyword>
<dbReference type="InterPro" id="IPR002300">
    <property type="entry name" value="aa-tRNA-synth_Ia"/>
</dbReference>
<keyword evidence="2 7" id="KW-0436">Ligase</keyword>
<feature type="domain" description="Aminoacyl-tRNA synthetase class Ia" evidence="9">
    <location>
        <begin position="100"/>
        <end position="202"/>
    </location>
</feature>
<keyword evidence="3 7" id="KW-0547">Nucleotide-binding</keyword>
<keyword evidence="5 7" id="KW-0648">Protein biosynthesis</keyword>
<dbReference type="InterPro" id="IPR001412">
    <property type="entry name" value="aa-tRNA-synth_I_CS"/>
</dbReference>
<dbReference type="GO" id="GO:0004812">
    <property type="term" value="F:aminoacyl-tRNA ligase activity"/>
    <property type="evidence" value="ECO:0007669"/>
    <property type="project" value="UniProtKB-KW"/>
</dbReference>
<dbReference type="GO" id="GO:0002161">
    <property type="term" value="F:aminoacyl-tRNA deacylase activity"/>
    <property type="evidence" value="ECO:0007669"/>
    <property type="project" value="InterPro"/>
</dbReference>
<reference evidence="11" key="1">
    <citation type="submission" date="2018-07" db="EMBL/GenBank/DDBJ databases">
        <authorList>
            <person name="Quirk P.G."/>
            <person name="Krulwich T.A."/>
        </authorList>
    </citation>
    <scope>NUCLEOTIDE SEQUENCE</scope>
    <source>
        <strain evidence="11">Anand</strain>
    </source>
</reference>
<sequence length="1243" mass="145496">MLILSVLFIYVTVKSDSICVYLTQNTNCKNILNQDYNKQNYTFINPLNIIKSWGTFKGSDELKTDYDDDQISKTINLPRNVWPSFPDVNEAGIERQERVQKYWEEKNVYQKLFEKRFLNILKETKRYKYLLNHFKIIFDGPPYANGVPHLGHFLNKTIKDVFLRFFLLKGHLPIMIPGWDCHGMPIEHKILKMYNTDDNLDRINKELIKHLKEKEEEPDPEIDEMFKSVEHPLFTDEGSIYVKKYLNKIEDNSEEEKEEKLQKEKKNWTIFVRDKCQELAYRNIKAQKIYFKNAGIWGFWDYYYATYHSRFEKLTMTTFMRFYDTGLVYKELLPQIYSRKSKSVLADSEVIQKTKRVLTSFITFNVDLETCSKGVLKNLKAKMKELGLKDLKLVAWTTTSYTIPGNKGLAVDPKGDYHLYRKGNSLYIMNDLPTKSSDPFWSEFKLVRSLNQLNSSVESKETQLNESVKSNGPEFREYIIDGFDMGGLEYYDPVYGNKFSVYYGNYVDLKKGTGIVHLSPAHGFDDYNTINADKRFKSSNNNNGFRYCNLFDKDENFYPDIHFGLVGMNIRDFNENNLLELLGENLLKYEYKDIEVDVDWRCENPVHTRLTKQYSLSLPQREEIVDLLNHIQITPNSARKYLNNIIMARNRDWCLSRQRCWGAPIPYEDKECLMTYESFEEGISDRVWKKSNRILDTMDIWFESAMVSKYTIEMAVYIIKEILETKNLSYKKKIEEVLKGCKKYVIEGQDQNRGWFQSLLIVDMLTKTAAKLSKTSEFMERINRIIKNNKPVEKKVPPFDNLFTHFFVKLKDQKLSKSKQLPKLDQNLEKALNGTKELVVTNRDVDTKYCLYKPGIGDHKIDVEFSQVKDKIKPGYDIPQLLQTSTNPDNLSTKGSVELDKENNMYMNVDLLRTLVCNNDFLSHDLDLSVDSFKSSQQLQKKIVNCFKYIIGVLTESESESEPEPSENLLPVGSVNNDTLNSKMDDDTKADWSVISIPDIGISTVKKSQLSGMDLYFLSQAYSLAESSSEYYRKGQFFKVLDMVEKFITSLSSVYLSYIKNFLYVYKRDDERNKAIRFVLFKILYILLRVLGPIVPHMCEDIYRSINPESISLFRRRWPVRPKTLTDVTESIGTALTVRKLINKQHAHSNNFMLRLENNQITEVLRLIQDQYKVDLNLLFNVAGVEFVNKVKNGHGDGIVKYDLVDSKYKKCKRCWLFKKSVGENLLCDQCQEFLNNYYTKTK</sequence>
<gene>
    <name evidence="11" type="ORF">TAT_000162300</name>
    <name evidence="12" type="ORF">TAV_000162500</name>
</gene>
<keyword evidence="6 7" id="KW-0030">Aminoacyl-tRNA synthetase</keyword>
<dbReference type="SUPFAM" id="SSF50677">
    <property type="entry name" value="ValRS/IleRS/LeuRS editing domain"/>
    <property type="match status" value="1"/>
</dbReference>
<evidence type="ECO:0000313" key="12">
    <source>
        <dbReference type="EMBL" id="SVP91512.1"/>
    </source>
</evidence>
<name>A0A3B0MN73_THEAN</name>
<evidence type="ECO:0000259" key="10">
    <source>
        <dbReference type="Pfam" id="PF08264"/>
    </source>
</evidence>
<evidence type="ECO:0000256" key="8">
    <source>
        <dbReference type="SAM" id="SignalP"/>
    </source>
</evidence>
<accession>A0A3B0MN73</accession>
<dbReference type="InterPro" id="IPR009080">
    <property type="entry name" value="tRNAsynth_Ia_anticodon-bd"/>
</dbReference>
<dbReference type="InterPro" id="IPR009008">
    <property type="entry name" value="Val/Leu/Ile-tRNA-synth_edit"/>
</dbReference>
<proteinExistence type="inferred from homology"/>
<protein>
    <submittedName>
        <fullName evidence="11">Isoleucyl-trna synthetase, putative</fullName>
    </submittedName>
</protein>
<evidence type="ECO:0000256" key="1">
    <source>
        <dbReference type="ARBA" id="ARBA00005594"/>
    </source>
</evidence>
<evidence type="ECO:0000256" key="3">
    <source>
        <dbReference type="ARBA" id="ARBA00022741"/>
    </source>
</evidence>
<dbReference type="InterPro" id="IPR014729">
    <property type="entry name" value="Rossmann-like_a/b/a_fold"/>
</dbReference>
<dbReference type="EMBL" id="UIVS01000002">
    <property type="protein sequence ID" value="SVP91512.1"/>
    <property type="molecule type" value="Genomic_DNA"/>
</dbReference>
<dbReference type="SUPFAM" id="SSF52374">
    <property type="entry name" value="Nucleotidylyl transferase"/>
    <property type="match status" value="1"/>
</dbReference>
<evidence type="ECO:0000256" key="5">
    <source>
        <dbReference type="ARBA" id="ARBA00022917"/>
    </source>
</evidence>
<feature type="signal peptide" evidence="8">
    <location>
        <begin position="1"/>
        <end position="15"/>
    </location>
</feature>
<dbReference type="GO" id="GO:0006418">
    <property type="term" value="P:tRNA aminoacylation for protein translation"/>
    <property type="evidence" value="ECO:0007669"/>
    <property type="project" value="InterPro"/>
</dbReference>
<evidence type="ECO:0000256" key="2">
    <source>
        <dbReference type="ARBA" id="ARBA00022598"/>
    </source>
</evidence>